<feature type="transmembrane region" description="Helical" evidence="7">
    <location>
        <begin position="194"/>
        <end position="217"/>
    </location>
</feature>
<evidence type="ECO:0000256" key="7">
    <source>
        <dbReference type="SAM" id="Phobius"/>
    </source>
</evidence>
<dbReference type="Proteomes" id="UP000316292">
    <property type="component" value="Unassembled WGS sequence"/>
</dbReference>
<feature type="transmembrane region" description="Helical" evidence="7">
    <location>
        <begin position="247"/>
        <end position="273"/>
    </location>
</feature>
<feature type="transmembrane region" description="Helical" evidence="7">
    <location>
        <begin position="315"/>
        <end position="334"/>
    </location>
</feature>
<dbReference type="InterPro" id="IPR002549">
    <property type="entry name" value="AI-2E-like"/>
</dbReference>
<sequence length="413" mass="43726">MGRDATRSGTTCPRQPHGTQHPGRRAAILWNGASVHARPGGDMAKAANGSARSMLLALLVVALVLVWLVIRPFAAALFMALVMAVTFYPWRNRLAARLDGHRTLASFLITLGLLIALVLPVLTLGVVAIREAADGLDYMHQVLAEEGVEGLIRVVPEPLQAWMARAWEQLPRKDQNAEFIFDLERRGAGLIPRALNWAGQIVGQTALMMIGLFFMLLDGGRLAGWVTETSPLPRKQMRELYTEFRKVSATVLLGSVVTAGVEAAFAFVGYLIARAPNASFLALATFFLGLIPILGAGGFSFLVAVFLYMTGHLGSAVFLAAWSLLVVGTVDNVIKPMIIKGGMELHGAIVFFALLGGLAAFGPVGLVLGPLSVSLLLAVLRIYQRDFAADDAAAVAAAPGAGASESGGPPPSA</sequence>
<feature type="transmembrane region" description="Helical" evidence="7">
    <location>
        <begin position="280"/>
        <end position="309"/>
    </location>
</feature>
<feature type="transmembrane region" description="Helical" evidence="7">
    <location>
        <begin position="346"/>
        <end position="368"/>
    </location>
</feature>
<comment type="subcellular location">
    <subcellularLocation>
        <location evidence="1">Membrane</location>
        <topology evidence="1">Multi-pass membrane protein</topology>
    </subcellularLocation>
</comment>
<dbReference type="EMBL" id="VBOR01000122">
    <property type="protein sequence ID" value="TMQ47199.1"/>
    <property type="molecule type" value="Genomic_DNA"/>
</dbReference>
<evidence type="ECO:0000313" key="8">
    <source>
        <dbReference type="EMBL" id="TMQ47199.1"/>
    </source>
</evidence>
<keyword evidence="3 7" id="KW-0812">Transmembrane</keyword>
<keyword evidence="4 7" id="KW-1133">Transmembrane helix</keyword>
<organism evidence="8 9">
    <name type="scientific">Eiseniibacteriota bacterium</name>
    <dbReference type="NCBI Taxonomy" id="2212470"/>
    <lineage>
        <taxon>Bacteria</taxon>
        <taxon>Candidatus Eiseniibacteriota</taxon>
    </lineage>
</organism>
<dbReference type="Pfam" id="PF01594">
    <property type="entry name" value="AI-2E_transport"/>
    <property type="match status" value="1"/>
</dbReference>
<gene>
    <name evidence="8" type="ORF">E6K71_10595</name>
</gene>
<keyword evidence="5 7" id="KW-0472">Membrane</keyword>
<evidence type="ECO:0000256" key="4">
    <source>
        <dbReference type="ARBA" id="ARBA00022989"/>
    </source>
</evidence>
<evidence type="ECO:0000313" key="9">
    <source>
        <dbReference type="Proteomes" id="UP000316292"/>
    </source>
</evidence>
<reference evidence="8 9" key="1">
    <citation type="journal article" date="2019" name="Nat. Microbiol.">
        <title>Mediterranean grassland soil C-N compound turnover is dependent on rainfall and depth, and is mediated by genomically divergent microorganisms.</title>
        <authorList>
            <person name="Diamond S."/>
            <person name="Andeer P.F."/>
            <person name="Li Z."/>
            <person name="Crits-Christoph A."/>
            <person name="Burstein D."/>
            <person name="Anantharaman K."/>
            <person name="Lane K.R."/>
            <person name="Thomas B.C."/>
            <person name="Pan C."/>
            <person name="Northen T.R."/>
            <person name="Banfield J.F."/>
        </authorList>
    </citation>
    <scope>NUCLEOTIDE SEQUENCE [LARGE SCALE GENOMIC DNA]</scope>
    <source>
        <strain evidence="8">WS_1</strain>
    </source>
</reference>
<name>A0A538S742_UNCEI</name>
<dbReference type="AlphaFoldDB" id="A0A538S742"/>
<proteinExistence type="inferred from homology"/>
<feature type="region of interest" description="Disordered" evidence="6">
    <location>
        <begin position="1"/>
        <end position="22"/>
    </location>
</feature>
<dbReference type="PANTHER" id="PTHR21716">
    <property type="entry name" value="TRANSMEMBRANE PROTEIN"/>
    <property type="match status" value="1"/>
</dbReference>
<comment type="similarity">
    <text evidence="2">Belongs to the autoinducer-2 exporter (AI-2E) (TC 2.A.86) family.</text>
</comment>
<accession>A0A538S742</accession>
<evidence type="ECO:0000256" key="1">
    <source>
        <dbReference type="ARBA" id="ARBA00004141"/>
    </source>
</evidence>
<dbReference type="GO" id="GO:0016020">
    <property type="term" value="C:membrane"/>
    <property type="evidence" value="ECO:0007669"/>
    <property type="project" value="UniProtKB-SubCell"/>
</dbReference>
<evidence type="ECO:0000256" key="5">
    <source>
        <dbReference type="ARBA" id="ARBA00023136"/>
    </source>
</evidence>
<evidence type="ECO:0000256" key="6">
    <source>
        <dbReference type="SAM" id="MobiDB-lite"/>
    </source>
</evidence>
<dbReference type="PANTHER" id="PTHR21716:SF4">
    <property type="entry name" value="TRANSMEMBRANE PROTEIN 245"/>
    <property type="match status" value="1"/>
</dbReference>
<protein>
    <submittedName>
        <fullName evidence="8">AI-2E family transporter</fullName>
    </submittedName>
</protein>
<evidence type="ECO:0000256" key="3">
    <source>
        <dbReference type="ARBA" id="ARBA00022692"/>
    </source>
</evidence>
<comment type="caution">
    <text evidence="8">The sequence shown here is derived from an EMBL/GenBank/DDBJ whole genome shotgun (WGS) entry which is preliminary data.</text>
</comment>
<feature type="transmembrane region" description="Helical" evidence="7">
    <location>
        <begin position="104"/>
        <end position="129"/>
    </location>
</feature>
<evidence type="ECO:0000256" key="2">
    <source>
        <dbReference type="ARBA" id="ARBA00009773"/>
    </source>
</evidence>
<feature type="transmembrane region" description="Helical" evidence="7">
    <location>
        <begin position="55"/>
        <end position="84"/>
    </location>
</feature>